<protein>
    <recommendedName>
        <fullName evidence="1">Ig-like domain-containing protein</fullName>
    </recommendedName>
</protein>
<dbReference type="InterPro" id="IPR036179">
    <property type="entry name" value="Ig-like_dom_sf"/>
</dbReference>
<organism evidence="2 3">
    <name type="scientific">Pinctada imbricata</name>
    <name type="common">Atlantic pearl-oyster</name>
    <name type="synonym">Pinctada martensii</name>
    <dbReference type="NCBI Taxonomy" id="66713"/>
    <lineage>
        <taxon>Eukaryota</taxon>
        <taxon>Metazoa</taxon>
        <taxon>Spiralia</taxon>
        <taxon>Lophotrochozoa</taxon>
        <taxon>Mollusca</taxon>
        <taxon>Bivalvia</taxon>
        <taxon>Autobranchia</taxon>
        <taxon>Pteriomorphia</taxon>
        <taxon>Pterioida</taxon>
        <taxon>Pterioidea</taxon>
        <taxon>Pteriidae</taxon>
        <taxon>Pinctada</taxon>
    </lineage>
</organism>
<gene>
    <name evidence="2" type="ORF">FSP39_023105</name>
</gene>
<dbReference type="InterPro" id="IPR007110">
    <property type="entry name" value="Ig-like_dom"/>
</dbReference>
<dbReference type="SMART" id="SM00409">
    <property type="entry name" value="IG"/>
    <property type="match status" value="2"/>
</dbReference>
<keyword evidence="3" id="KW-1185">Reference proteome</keyword>
<name>A0AA88YWM5_PINIB</name>
<sequence length="316" mass="35555">MISNVIIYNSPDDDLRPCGHAYPLIKEHGIKWRSTHQISLTSVNSHIKDDELMSKNEVVGTLGDKVTMPCEYKSTNMWYIIQWQKEVNGSDPVTIVTLPRSFSTEDPQVGAQWNKDLNPDFRNRLGTHIEYNEKGVKFHLEFYSFTCDDTGVYTCILTGNTQMMAATKLGIQAPPSRPAIHNDLFIVDQENNTLTLECEASVGLPPATLKWYQHFPDGRGFLSVDNNEREQEIDISDKCKPLAMSRLDVTVTRPISGSVFRCVVHSPLLEEDTSLYDEVKVKIQVSSPDGSSSIASSSFIIVTALCLLKYSIWLFV</sequence>
<accession>A0AA88YWM5</accession>
<proteinExistence type="predicted"/>
<dbReference type="PROSITE" id="PS50835">
    <property type="entry name" value="IG_LIKE"/>
    <property type="match status" value="1"/>
</dbReference>
<evidence type="ECO:0000313" key="3">
    <source>
        <dbReference type="Proteomes" id="UP001186944"/>
    </source>
</evidence>
<comment type="caution">
    <text evidence="2">The sequence shown here is derived from an EMBL/GenBank/DDBJ whole genome shotgun (WGS) entry which is preliminary data.</text>
</comment>
<evidence type="ECO:0000313" key="2">
    <source>
        <dbReference type="EMBL" id="KAK3107830.1"/>
    </source>
</evidence>
<dbReference type="EMBL" id="VSWD01000002">
    <property type="protein sequence ID" value="KAK3107830.1"/>
    <property type="molecule type" value="Genomic_DNA"/>
</dbReference>
<dbReference type="InterPro" id="IPR003599">
    <property type="entry name" value="Ig_sub"/>
</dbReference>
<dbReference type="PANTHER" id="PTHR45889">
    <property type="entry name" value="IG-LIKE DOMAIN-CONTAINING PROTEIN"/>
    <property type="match status" value="1"/>
</dbReference>
<dbReference type="Gene3D" id="2.60.40.10">
    <property type="entry name" value="Immunoglobulins"/>
    <property type="match status" value="2"/>
</dbReference>
<dbReference type="PANTHER" id="PTHR45889:SF8">
    <property type="entry name" value="IG-LIKE DOMAIN-CONTAINING PROTEIN"/>
    <property type="match status" value="1"/>
</dbReference>
<reference evidence="2" key="1">
    <citation type="submission" date="2019-08" db="EMBL/GenBank/DDBJ databases">
        <title>The improved chromosome-level genome for the pearl oyster Pinctada fucata martensii using PacBio sequencing and Hi-C.</title>
        <authorList>
            <person name="Zheng Z."/>
        </authorList>
    </citation>
    <scope>NUCLEOTIDE SEQUENCE</scope>
    <source>
        <strain evidence="2">ZZ-2019</strain>
        <tissue evidence="2">Adductor muscle</tissue>
    </source>
</reference>
<feature type="domain" description="Ig-like" evidence="1">
    <location>
        <begin position="174"/>
        <end position="282"/>
    </location>
</feature>
<dbReference type="SUPFAM" id="SSF48726">
    <property type="entry name" value="Immunoglobulin"/>
    <property type="match status" value="2"/>
</dbReference>
<dbReference type="Proteomes" id="UP001186944">
    <property type="component" value="Unassembled WGS sequence"/>
</dbReference>
<dbReference type="InterPro" id="IPR013783">
    <property type="entry name" value="Ig-like_fold"/>
</dbReference>
<dbReference type="AlphaFoldDB" id="A0AA88YWM5"/>
<evidence type="ECO:0000259" key="1">
    <source>
        <dbReference type="PROSITE" id="PS50835"/>
    </source>
</evidence>